<dbReference type="OrthoDB" id="5593919at2759"/>
<reference evidence="1" key="1">
    <citation type="submission" date="2021-06" db="EMBL/GenBank/DDBJ databases">
        <authorList>
            <person name="Kallberg Y."/>
            <person name="Tangrot J."/>
            <person name="Rosling A."/>
        </authorList>
    </citation>
    <scope>NUCLEOTIDE SEQUENCE</scope>
    <source>
        <strain evidence="1">MA453B</strain>
    </source>
</reference>
<accession>A0A9N9PCE3</accession>
<gene>
    <name evidence="1" type="ORF">DERYTH_LOCUS24959</name>
</gene>
<dbReference type="PANTHER" id="PTHR46601:SF1">
    <property type="entry name" value="ADF-H DOMAIN-CONTAINING PROTEIN"/>
    <property type="match status" value="1"/>
</dbReference>
<dbReference type="Proteomes" id="UP000789405">
    <property type="component" value="Unassembled WGS sequence"/>
</dbReference>
<organism evidence="1 2">
    <name type="scientific">Dentiscutata erythropus</name>
    <dbReference type="NCBI Taxonomy" id="1348616"/>
    <lineage>
        <taxon>Eukaryota</taxon>
        <taxon>Fungi</taxon>
        <taxon>Fungi incertae sedis</taxon>
        <taxon>Mucoromycota</taxon>
        <taxon>Glomeromycotina</taxon>
        <taxon>Glomeromycetes</taxon>
        <taxon>Diversisporales</taxon>
        <taxon>Gigasporaceae</taxon>
        <taxon>Dentiscutata</taxon>
    </lineage>
</organism>
<dbReference type="PANTHER" id="PTHR46601">
    <property type="entry name" value="ULP_PROTEASE DOMAIN-CONTAINING PROTEIN"/>
    <property type="match status" value="1"/>
</dbReference>
<name>A0A9N9PCE3_9GLOM</name>
<dbReference type="EMBL" id="CAJVPY010044213">
    <property type="protein sequence ID" value="CAG8808782.1"/>
    <property type="molecule type" value="Genomic_DNA"/>
</dbReference>
<dbReference type="AlphaFoldDB" id="A0A9N9PCE3"/>
<proteinExistence type="predicted"/>
<feature type="non-terminal residue" evidence="1">
    <location>
        <position position="1"/>
    </location>
</feature>
<protein>
    <submittedName>
        <fullName evidence="1">6489_t:CDS:1</fullName>
    </submittedName>
</protein>
<sequence length="278" mass="32602">MSITPNVIEKLHEMVNYYHYHCNFKDQQNYFYKQSIEHTTTSSCVIVMDFKENIRIGGGPIETGNNFFEKIQVSVLGFAVCYREPDQSLHTQYFDYFSDILNHDSSFVIDCITKLLNHPFMSRFQEACFWADLCQGKIYLNYFTEYHGKSIVDGHFGVLSRWLSEGEATRNIYTIEDLIGFFQEKTNQNHINSKTPIINFDIYSRTQHGKLYASTLSTLIDIDYMEVNYKMKTVKDSRKTKYAPKKQILNMDVPDVVGVKSKQVLETRIRLSQRYLQN</sequence>
<evidence type="ECO:0000313" key="1">
    <source>
        <dbReference type="EMBL" id="CAG8808782.1"/>
    </source>
</evidence>
<evidence type="ECO:0000313" key="2">
    <source>
        <dbReference type="Proteomes" id="UP000789405"/>
    </source>
</evidence>
<keyword evidence="2" id="KW-1185">Reference proteome</keyword>
<comment type="caution">
    <text evidence="1">The sequence shown here is derived from an EMBL/GenBank/DDBJ whole genome shotgun (WGS) entry which is preliminary data.</text>
</comment>